<dbReference type="Gene3D" id="2.60.450.10">
    <property type="entry name" value="Lipopolysaccharide (LPS) transport protein A like domain"/>
    <property type="match status" value="1"/>
</dbReference>
<dbReference type="InterPro" id="IPR026265">
    <property type="entry name" value="LptC"/>
</dbReference>
<dbReference type="GO" id="GO:0030288">
    <property type="term" value="C:outer membrane-bounded periplasmic space"/>
    <property type="evidence" value="ECO:0007669"/>
    <property type="project" value="TreeGrafter"/>
</dbReference>
<organism evidence="1 2">
    <name type="scientific">Chromobacterium vaccinii</name>
    <dbReference type="NCBI Taxonomy" id="1108595"/>
    <lineage>
        <taxon>Bacteria</taxon>
        <taxon>Pseudomonadati</taxon>
        <taxon>Pseudomonadota</taxon>
        <taxon>Betaproteobacteria</taxon>
        <taxon>Neisseriales</taxon>
        <taxon>Chromobacteriaceae</taxon>
        <taxon>Chromobacterium</taxon>
    </lineage>
</organism>
<evidence type="ECO:0000313" key="1">
    <source>
        <dbReference type="EMBL" id="AOZ49834.1"/>
    </source>
</evidence>
<proteinExistence type="predicted"/>
<dbReference type="InterPro" id="IPR010664">
    <property type="entry name" value="LipoPS_assembly_LptC-rel"/>
</dbReference>
<dbReference type="RefSeq" id="WP_046155704.1">
    <property type="nucleotide sequence ID" value="NZ_CP017707.1"/>
</dbReference>
<reference evidence="1 2" key="1">
    <citation type="submission" date="2016-10" db="EMBL/GenBank/DDBJ databases">
        <title>Chromobacterium muskegensis sp. nov., an insecticidal bacterium isolated from Sphagnum bogs.</title>
        <authorList>
            <person name="Sparks M.E."/>
            <person name="Blackburn M.B."/>
            <person name="Gundersen-Rindal D.E."/>
            <person name="Mitchell A."/>
            <person name="Farrar R."/>
            <person name="Kuhar D."/>
        </authorList>
    </citation>
    <scope>NUCLEOTIDE SEQUENCE [LARGE SCALE GENOMIC DNA]</scope>
    <source>
        <strain evidence="1 2">21-1</strain>
    </source>
</reference>
<dbReference type="GO" id="GO:0015221">
    <property type="term" value="F:lipopolysaccharide transmembrane transporter activity"/>
    <property type="evidence" value="ECO:0007669"/>
    <property type="project" value="InterPro"/>
</dbReference>
<dbReference type="InterPro" id="IPR052363">
    <property type="entry name" value="LPS_export_LptC"/>
</dbReference>
<dbReference type="GO" id="GO:0005886">
    <property type="term" value="C:plasma membrane"/>
    <property type="evidence" value="ECO:0007669"/>
    <property type="project" value="InterPro"/>
</dbReference>
<dbReference type="KEGG" id="cvc:BKX93_07375"/>
<dbReference type="GO" id="GO:0017089">
    <property type="term" value="F:glycolipid transfer activity"/>
    <property type="evidence" value="ECO:0007669"/>
    <property type="project" value="TreeGrafter"/>
</dbReference>
<name>A0A1D9LF79_9NEIS</name>
<sequence>MIKLLRSHRLFPVLLIGLTALLTIWLDQISRWDSHRRELDPDKPEYVAENMIATRYDKQGKLMDRLIATRMWQYPGKPDAYFENPDLYQYQQGVLQYHVTGETGRYNNKSQQAYFDKKVVLIKPADSKQPETRLVSSAMFVDTGKRFASSKAPSVIYQGNSVANSIGFSYLESQGLLNLYSKTKIVYAK</sequence>
<dbReference type="PANTHER" id="PTHR37481">
    <property type="entry name" value="LIPOPOLYSACCHARIDE EXPORT SYSTEM PROTEIN LPTC"/>
    <property type="match status" value="1"/>
</dbReference>
<dbReference type="Proteomes" id="UP000178776">
    <property type="component" value="Chromosome"/>
</dbReference>
<protein>
    <submittedName>
        <fullName evidence="1">LPS export ABC transporter periplasmic protein LptC</fullName>
    </submittedName>
</protein>
<dbReference type="EMBL" id="CP017707">
    <property type="protein sequence ID" value="AOZ49834.1"/>
    <property type="molecule type" value="Genomic_DNA"/>
</dbReference>
<dbReference type="PANTHER" id="PTHR37481:SF1">
    <property type="entry name" value="LIPOPOLYSACCHARIDE EXPORT SYSTEM PROTEIN LPTC"/>
    <property type="match status" value="1"/>
</dbReference>
<accession>A0A1D9LF79</accession>
<dbReference type="STRING" id="1108595.BKX93_07375"/>
<evidence type="ECO:0000313" key="2">
    <source>
        <dbReference type="Proteomes" id="UP000178776"/>
    </source>
</evidence>
<dbReference type="Pfam" id="PF06835">
    <property type="entry name" value="LptC"/>
    <property type="match status" value="1"/>
</dbReference>
<dbReference type="NCBIfam" id="TIGR04409">
    <property type="entry name" value="LptC_YrbK"/>
    <property type="match status" value="1"/>
</dbReference>
<dbReference type="AlphaFoldDB" id="A0A1D9LF79"/>
<dbReference type="GeneID" id="68841030"/>
<gene>
    <name evidence="1" type="ORF">BKX93_07375</name>
</gene>